<evidence type="ECO:0000256" key="1">
    <source>
        <dbReference type="SAM" id="SignalP"/>
    </source>
</evidence>
<organism evidence="2 3">
    <name type="scientific">Polaromonas naphthalenivorans (strain CJ2)</name>
    <dbReference type="NCBI Taxonomy" id="365044"/>
    <lineage>
        <taxon>Bacteria</taxon>
        <taxon>Pseudomonadati</taxon>
        <taxon>Pseudomonadota</taxon>
        <taxon>Betaproteobacteria</taxon>
        <taxon>Burkholderiales</taxon>
        <taxon>Comamonadaceae</taxon>
        <taxon>Polaromonas</taxon>
    </lineage>
</organism>
<proteinExistence type="predicted"/>
<feature type="chain" id="PRO_5002640130" evidence="1">
    <location>
        <begin position="33"/>
        <end position="150"/>
    </location>
</feature>
<dbReference type="HOGENOM" id="CLU_1894295_0_0_4"/>
<name>A1VVT1_POLNA</name>
<dbReference type="Proteomes" id="UP000000644">
    <property type="component" value="Plasmid pPNAP02"/>
</dbReference>
<keyword evidence="1" id="KW-0732">Signal</keyword>
<evidence type="ECO:0000313" key="3">
    <source>
        <dbReference type="Proteomes" id="UP000000644"/>
    </source>
</evidence>
<dbReference type="KEGG" id="pna:Pnap_4486"/>
<accession>A1VVT1</accession>
<keyword evidence="2" id="KW-0614">Plasmid</keyword>
<evidence type="ECO:0000313" key="2">
    <source>
        <dbReference type="EMBL" id="ABM39759.1"/>
    </source>
</evidence>
<dbReference type="AlphaFoldDB" id="A1VVT1"/>
<feature type="signal peptide" evidence="1">
    <location>
        <begin position="1"/>
        <end position="32"/>
    </location>
</feature>
<dbReference type="EMBL" id="CP000531">
    <property type="protein sequence ID" value="ABM39759.1"/>
    <property type="molecule type" value="Genomic_DNA"/>
</dbReference>
<gene>
    <name evidence="2" type="ordered locus">Pnap_4486</name>
</gene>
<keyword evidence="3" id="KW-1185">Reference proteome</keyword>
<geneLocation type="plasmid" evidence="2 3">
    <name>pPNAP02</name>
</geneLocation>
<protein>
    <submittedName>
        <fullName evidence="2">Uncharacterized protein</fullName>
    </submittedName>
</protein>
<reference evidence="3" key="1">
    <citation type="journal article" date="2009" name="Environ. Microbiol.">
        <title>The genome of Polaromonas naphthalenivorans strain CJ2, isolated from coal tar-contaminated sediment, reveals physiological and metabolic versatility and evolution through extensive horizontal gene transfer.</title>
        <authorList>
            <person name="Yagi J.M."/>
            <person name="Sims D."/>
            <person name="Brettin T."/>
            <person name="Bruce D."/>
            <person name="Madsen E.L."/>
        </authorList>
    </citation>
    <scope>NUCLEOTIDE SEQUENCE [LARGE SCALE GENOMIC DNA]</scope>
    <source>
        <strain evidence="3">CJ2</strain>
        <plasmid evidence="3">Plasmid pPNAP02</plasmid>
    </source>
</reference>
<sequence length="150" mass="16378">MLLRSNTRTRCHTACMMLVVWLFTLASGTVNACLLEARVSHSQGTLAVQLPATDAVHGIAQNHAVGTVHDEYDPAAEPAKQSCLKACEEGSLSLMKQPSSLDTPHLVLAHFVSAAWFAERHVSTLFSRANDLRIPEYGPPIRVLYSRLAL</sequence>